<feature type="region of interest" description="Disordered" evidence="2">
    <location>
        <begin position="42"/>
        <end position="200"/>
    </location>
</feature>
<dbReference type="Gene3D" id="3.30.420.210">
    <property type="entry name" value="SEP domain"/>
    <property type="match status" value="1"/>
</dbReference>
<feature type="compositionally biased region" description="Low complexity" evidence="2">
    <location>
        <begin position="289"/>
        <end position="314"/>
    </location>
</feature>
<accession>A0AAV9NX46</accession>
<dbReference type="EMBL" id="JAVRRT010000019">
    <property type="protein sequence ID" value="KAK5164526.1"/>
    <property type="molecule type" value="Genomic_DNA"/>
</dbReference>
<dbReference type="SUPFAM" id="SSF54236">
    <property type="entry name" value="Ubiquitin-like"/>
    <property type="match status" value="1"/>
</dbReference>
<gene>
    <name evidence="5" type="primary">SHP1</name>
    <name evidence="5" type="ORF">LTR77_009732</name>
</gene>
<dbReference type="GO" id="GO:0061025">
    <property type="term" value="P:membrane fusion"/>
    <property type="evidence" value="ECO:0007669"/>
    <property type="project" value="TreeGrafter"/>
</dbReference>
<dbReference type="GO" id="GO:0043130">
    <property type="term" value="F:ubiquitin binding"/>
    <property type="evidence" value="ECO:0007669"/>
    <property type="project" value="TreeGrafter"/>
</dbReference>
<dbReference type="PANTHER" id="PTHR23333:SF20">
    <property type="entry name" value="NSFL1 COFACTOR P47"/>
    <property type="match status" value="1"/>
</dbReference>
<dbReference type="InterPro" id="IPR001012">
    <property type="entry name" value="UBX_dom"/>
</dbReference>
<dbReference type="InterPro" id="IPR009060">
    <property type="entry name" value="UBA-like_sf"/>
</dbReference>
<organism evidence="5 6">
    <name type="scientific">Saxophila tyrrhenica</name>
    <dbReference type="NCBI Taxonomy" id="1690608"/>
    <lineage>
        <taxon>Eukaryota</taxon>
        <taxon>Fungi</taxon>
        <taxon>Dikarya</taxon>
        <taxon>Ascomycota</taxon>
        <taxon>Pezizomycotina</taxon>
        <taxon>Dothideomycetes</taxon>
        <taxon>Dothideomycetidae</taxon>
        <taxon>Mycosphaerellales</taxon>
        <taxon>Extremaceae</taxon>
        <taxon>Saxophila</taxon>
    </lineage>
</organism>
<evidence type="ECO:0000259" key="4">
    <source>
        <dbReference type="PROSITE" id="PS51399"/>
    </source>
</evidence>
<keyword evidence="1" id="KW-0833">Ubl conjugation pathway</keyword>
<sequence length="400" mass="43045">MDERQQELVTEFCGVTGASPASAQTALASANWNLAEAVSLFFAASEEPEDDDQDMEDEASPAQPTPAQPSQPSASSSSKNAGKRPKQMTIDDLKKREEGDDDESDDEQKKQNMFAGGEKSGLAVQNPNQGGGPPDHFKNIMNKARQNHDRPKKPNEEAQPADPSNFTGRAQTLGGDDAPSQVVEDPNAAQRQRQQSLPRVTRTMHLWADGVSIDDGPLFRFDDPANQAIMDQINQGRAPLALLDVQPGQEVDLNLDPHKDENYVAPKKTYKPFGGSGQRLGSPTPGPNPSSSSATTQPAAAPATSSSTTTTPQSVNVDDSQPTIQLQIRLGDGTRLSSRFNTTHTVGDVYAFVSAASPESQQRAFALMTTFPSKELEDRSVVLGDMADFKRGGVVVQKWT</sequence>
<dbReference type="Pfam" id="PF00789">
    <property type="entry name" value="UBX"/>
    <property type="match status" value="1"/>
</dbReference>
<feature type="compositionally biased region" description="Acidic residues" evidence="2">
    <location>
        <begin position="46"/>
        <end position="59"/>
    </location>
</feature>
<dbReference type="SUPFAM" id="SSF102848">
    <property type="entry name" value="NSFL1 (p97 ATPase) cofactor p47, SEP domain"/>
    <property type="match status" value="1"/>
</dbReference>
<dbReference type="InterPro" id="IPR012989">
    <property type="entry name" value="SEP_domain"/>
</dbReference>
<dbReference type="GO" id="GO:0000045">
    <property type="term" value="P:autophagosome assembly"/>
    <property type="evidence" value="ECO:0007669"/>
    <property type="project" value="TreeGrafter"/>
</dbReference>
<dbReference type="Pfam" id="PF14555">
    <property type="entry name" value="UBA_4"/>
    <property type="match status" value="1"/>
</dbReference>
<feature type="region of interest" description="Disordered" evidence="2">
    <location>
        <begin position="254"/>
        <end position="322"/>
    </location>
</feature>
<dbReference type="FunFam" id="3.30.420.210:FF:000002">
    <property type="entry name" value="UBX domain-containing protein 1"/>
    <property type="match status" value="1"/>
</dbReference>
<dbReference type="GO" id="GO:0007030">
    <property type="term" value="P:Golgi organization"/>
    <property type="evidence" value="ECO:0007669"/>
    <property type="project" value="TreeGrafter"/>
</dbReference>
<dbReference type="PROSITE" id="PS50033">
    <property type="entry name" value="UBX"/>
    <property type="match status" value="1"/>
</dbReference>
<evidence type="ECO:0000256" key="1">
    <source>
        <dbReference type="ARBA" id="ARBA00022786"/>
    </source>
</evidence>
<proteinExistence type="predicted"/>
<feature type="compositionally biased region" description="Basic and acidic residues" evidence="2">
    <location>
        <begin position="89"/>
        <end position="98"/>
    </location>
</feature>
<dbReference type="SMART" id="SM00553">
    <property type="entry name" value="SEP"/>
    <property type="match status" value="1"/>
</dbReference>
<dbReference type="SUPFAM" id="SSF46934">
    <property type="entry name" value="UBA-like"/>
    <property type="match status" value="1"/>
</dbReference>
<dbReference type="Gene3D" id="1.10.8.10">
    <property type="entry name" value="DNA helicase RuvA subunit, C-terminal domain"/>
    <property type="match status" value="1"/>
</dbReference>
<dbReference type="PANTHER" id="PTHR23333">
    <property type="entry name" value="UBX DOMAIN CONTAINING PROTEIN"/>
    <property type="match status" value="1"/>
</dbReference>
<name>A0AAV9NX46_9PEZI</name>
<dbReference type="Pfam" id="PF08059">
    <property type="entry name" value="SEP"/>
    <property type="match status" value="1"/>
</dbReference>
<dbReference type="SMART" id="SM00166">
    <property type="entry name" value="UBX"/>
    <property type="match status" value="1"/>
</dbReference>
<dbReference type="GO" id="GO:0005634">
    <property type="term" value="C:nucleus"/>
    <property type="evidence" value="ECO:0007669"/>
    <property type="project" value="TreeGrafter"/>
</dbReference>
<dbReference type="Gene3D" id="3.10.20.90">
    <property type="entry name" value="Phosphatidylinositol 3-kinase Catalytic Subunit, Chain A, domain 1"/>
    <property type="match status" value="1"/>
</dbReference>
<dbReference type="GO" id="GO:0031468">
    <property type="term" value="P:nuclear membrane reassembly"/>
    <property type="evidence" value="ECO:0007669"/>
    <property type="project" value="TreeGrafter"/>
</dbReference>
<feature type="domain" description="SEP" evidence="4">
    <location>
        <begin position="199"/>
        <end position="264"/>
    </location>
</feature>
<feature type="compositionally biased region" description="Basic and acidic residues" evidence="2">
    <location>
        <begin position="146"/>
        <end position="156"/>
    </location>
</feature>
<protein>
    <submittedName>
        <fullName evidence="5">Protein phosphatase regulator</fullName>
    </submittedName>
</protein>
<feature type="domain" description="UBX" evidence="3">
    <location>
        <begin position="319"/>
        <end position="374"/>
    </location>
</feature>
<keyword evidence="6" id="KW-1185">Reference proteome</keyword>
<dbReference type="GO" id="GO:0005829">
    <property type="term" value="C:cytosol"/>
    <property type="evidence" value="ECO:0007669"/>
    <property type="project" value="TreeGrafter"/>
</dbReference>
<dbReference type="Proteomes" id="UP001337655">
    <property type="component" value="Unassembled WGS sequence"/>
</dbReference>
<feature type="compositionally biased region" description="Polar residues" evidence="2">
    <location>
        <begin position="189"/>
        <end position="198"/>
    </location>
</feature>
<dbReference type="GeneID" id="89931062"/>
<dbReference type="CDD" id="cd14348">
    <property type="entry name" value="UBA_p47"/>
    <property type="match status" value="1"/>
</dbReference>
<comment type="caution">
    <text evidence="5">The sequence shown here is derived from an EMBL/GenBank/DDBJ whole genome shotgun (WGS) entry which is preliminary data.</text>
</comment>
<dbReference type="CDD" id="cd01770">
    <property type="entry name" value="UBX_UBXN2"/>
    <property type="match status" value="1"/>
</dbReference>
<evidence type="ECO:0000259" key="3">
    <source>
        <dbReference type="PROSITE" id="PS50033"/>
    </source>
</evidence>
<evidence type="ECO:0000313" key="6">
    <source>
        <dbReference type="Proteomes" id="UP001337655"/>
    </source>
</evidence>
<evidence type="ECO:0000313" key="5">
    <source>
        <dbReference type="EMBL" id="KAK5164526.1"/>
    </source>
</evidence>
<reference evidence="5 6" key="1">
    <citation type="submission" date="2023-08" db="EMBL/GenBank/DDBJ databases">
        <title>Black Yeasts Isolated from many extreme environments.</title>
        <authorList>
            <person name="Coleine C."/>
            <person name="Stajich J.E."/>
            <person name="Selbmann L."/>
        </authorList>
    </citation>
    <scope>NUCLEOTIDE SEQUENCE [LARGE SCALE GENOMIC DNA]</scope>
    <source>
        <strain evidence="5 6">CCFEE 5935</strain>
    </source>
</reference>
<evidence type="ECO:0000256" key="2">
    <source>
        <dbReference type="SAM" id="MobiDB-lite"/>
    </source>
</evidence>
<dbReference type="PROSITE" id="PS51399">
    <property type="entry name" value="SEP"/>
    <property type="match status" value="1"/>
</dbReference>
<dbReference type="InterPro" id="IPR029071">
    <property type="entry name" value="Ubiquitin-like_domsf"/>
</dbReference>
<dbReference type="GO" id="GO:0043161">
    <property type="term" value="P:proteasome-mediated ubiquitin-dependent protein catabolic process"/>
    <property type="evidence" value="ECO:0007669"/>
    <property type="project" value="TreeGrafter"/>
</dbReference>
<dbReference type="RefSeq" id="XP_064654774.1">
    <property type="nucleotide sequence ID" value="XM_064806958.1"/>
</dbReference>
<dbReference type="AlphaFoldDB" id="A0AAV9NX46"/>
<dbReference type="FunFam" id="3.10.20.90:FF:000179">
    <property type="entry name" value="Plant UBX domain-containing protein 4"/>
    <property type="match status" value="1"/>
</dbReference>
<dbReference type="InterPro" id="IPR036241">
    <property type="entry name" value="NSFL1C_SEP_dom_sf"/>
</dbReference>